<accession>A0ABV7H8V1</accession>
<dbReference type="Proteomes" id="UP001595556">
    <property type="component" value="Unassembled WGS sequence"/>
</dbReference>
<keyword evidence="1" id="KW-0031">Aminopeptidase</keyword>
<keyword evidence="2" id="KW-1185">Reference proteome</keyword>
<reference evidence="2" key="1">
    <citation type="journal article" date="2019" name="Int. J. Syst. Evol. Microbiol.">
        <title>The Global Catalogue of Microorganisms (GCM) 10K type strain sequencing project: providing services to taxonomists for standard genome sequencing and annotation.</title>
        <authorList>
            <consortium name="The Broad Institute Genomics Platform"/>
            <consortium name="The Broad Institute Genome Sequencing Center for Infectious Disease"/>
            <person name="Wu L."/>
            <person name="Ma J."/>
        </authorList>
    </citation>
    <scope>NUCLEOTIDE SEQUENCE [LARGE SCALE GENOMIC DNA]</scope>
    <source>
        <strain evidence="2">KCTC 52168</strain>
    </source>
</reference>
<sequence length="355" mass="40104">MRWAGLAVVVSAALLAGCSHLGYYWQAAQGQRELLAKARPIEEVVADPATDPRLKLRLEKAREMRAFASRELGLPDNRSYTAYADLKRPAVVWNVFATPELSLRLKEWCFPVAGCVTYKGYFSEAAARKEADALRADGWDVHVGLVPAYSTLGWFDDPLLSTFIWYPEAELARLIFHELAHQLLYVKGDTTFNESFASAVEEFGVERWLAQHPDPKLRADYDVFNARKRDFQALLAQYRARLEAAYASGSDAEKRARKTQVFADLQADYRRMKTERWGGFAGYDRWFGQGLTNAHLASVGSYTQWLPAFRALLKREGNDMPRFYAAVQQLARLDKPQREQALAALAPMAPSVALQ</sequence>
<dbReference type="RefSeq" id="WP_377305547.1">
    <property type="nucleotide sequence ID" value="NZ_CP180191.1"/>
</dbReference>
<dbReference type="EC" id="3.4.11.-" evidence="1"/>
<keyword evidence="1" id="KW-0378">Hydrolase</keyword>
<gene>
    <name evidence="1" type="ORF">ACFOEN_15705</name>
</gene>
<dbReference type="PROSITE" id="PS51257">
    <property type="entry name" value="PROKAR_LIPOPROTEIN"/>
    <property type="match status" value="1"/>
</dbReference>
<evidence type="ECO:0000313" key="1">
    <source>
        <dbReference type="EMBL" id="MFC3149071.1"/>
    </source>
</evidence>
<evidence type="ECO:0000313" key="2">
    <source>
        <dbReference type="Proteomes" id="UP001595556"/>
    </source>
</evidence>
<keyword evidence="1" id="KW-0645">Protease</keyword>
<organism evidence="1 2">
    <name type="scientific">Piscinibacterium candidicorallinum</name>
    <dbReference type="NCBI Taxonomy" id="1793872"/>
    <lineage>
        <taxon>Bacteria</taxon>
        <taxon>Pseudomonadati</taxon>
        <taxon>Pseudomonadota</taxon>
        <taxon>Betaproteobacteria</taxon>
        <taxon>Burkholderiales</taxon>
        <taxon>Piscinibacterium</taxon>
    </lineage>
</organism>
<dbReference type="InterPro" id="IPR014553">
    <property type="entry name" value="Aminopept"/>
</dbReference>
<dbReference type="GO" id="GO:0004177">
    <property type="term" value="F:aminopeptidase activity"/>
    <property type="evidence" value="ECO:0007669"/>
    <property type="project" value="UniProtKB-KW"/>
</dbReference>
<dbReference type="Pfam" id="PF10023">
    <property type="entry name" value="Aminopep"/>
    <property type="match status" value="1"/>
</dbReference>
<proteinExistence type="predicted"/>
<dbReference type="PIRSF" id="PIRSF029285">
    <property type="entry name" value="Aminopept"/>
    <property type="match status" value="1"/>
</dbReference>
<name>A0ABV7H8V1_9BURK</name>
<protein>
    <submittedName>
        <fullName evidence="1">Aminopeptidase</fullName>
        <ecNumber evidence="1">3.4.11.-</ecNumber>
    </submittedName>
</protein>
<comment type="caution">
    <text evidence="1">The sequence shown here is derived from an EMBL/GenBank/DDBJ whole genome shotgun (WGS) entry which is preliminary data.</text>
</comment>
<dbReference type="EMBL" id="JBHRTI010000010">
    <property type="protein sequence ID" value="MFC3149071.1"/>
    <property type="molecule type" value="Genomic_DNA"/>
</dbReference>